<dbReference type="GO" id="GO:0003746">
    <property type="term" value="F:translation elongation factor activity"/>
    <property type="evidence" value="ECO:0007669"/>
    <property type="project" value="UniProtKB-KW"/>
</dbReference>
<organism evidence="1">
    <name type="scientific">Melanaphis sacchari</name>
    <dbReference type="NCBI Taxonomy" id="742174"/>
    <lineage>
        <taxon>Eukaryota</taxon>
        <taxon>Metazoa</taxon>
        <taxon>Ecdysozoa</taxon>
        <taxon>Arthropoda</taxon>
        <taxon>Hexapoda</taxon>
        <taxon>Insecta</taxon>
        <taxon>Pterygota</taxon>
        <taxon>Neoptera</taxon>
        <taxon>Paraneoptera</taxon>
        <taxon>Hemiptera</taxon>
        <taxon>Sternorrhyncha</taxon>
        <taxon>Aphidomorpha</taxon>
        <taxon>Aphidoidea</taxon>
        <taxon>Aphididae</taxon>
        <taxon>Aphidini</taxon>
        <taxon>Melanaphis</taxon>
    </lineage>
</organism>
<evidence type="ECO:0000313" key="1">
    <source>
        <dbReference type="EMBL" id="MBW15995.1"/>
    </source>
</evidence>
<gene>
    <name evidence="1" type="primary">Tceb1_2</name>
</gene>
<keyword evidence="1" id="KW-0251">Elongation factor</keyword>
<dbReference type="InterPro" id="IPR011333">
    <property type="entry name" value="SKP1/BTB/POZ_sf"/>
</dbReference>
<dbReference type="OrthoDB" id="10266500at2759"/>
<accession>A0A2H8TPB4</accession>
<dbReference type="SUPFAM" id="SSF54695">
    <property type="entry name" value="POZ domain"/>
    <property type="match status" value="1"/>
</dbReference>
<reference evidence="1" key="1">
    <citation type="submission" date="2017-10" db="EMBL/GenBank/DDBJ databases">
        <title>Transcriptome Assembly of Sugarcane Aphid Adults.</title>
        <authorList>
            <person name="Scully E.D."/>
            <person name="Palmer N.A."/>
            <person name="Geib S.M."/>
            <person name="Sarath G."/>
            <person name="Sattler S.E."/>
        </authorList>
    </citation>
    <scope>NUCLEOTIDE SEQUENCE</scope>
    <source>
        <tissue evidence="1">Whole body</tissue>
    </source>
</reference>
<protein>
    <submittedName>
        <fullName evidence="1">Transcription elongation factor B polypeptide 1</fullName>
    </submittedName>
</protein>
<dbReference type="AlphaFoldDB" id="A0A2H8TPB4"/>
<dbReference type="PANTHER" id="PTHR20648">
    <property type="entry name" value="ELONGIN-C"/>
    <property type="match status" value="1"/>
</dbReference>
<keyword evidence="1" id="KW-0648">Protein biosynthesis</keyword>
<name>A0A2H8TPB4_9HEMI</name>
<dbReference type="Gene3D" id="3.30.710.10">
    <property type="entry name" value="Potassium Channel Kv1.1, Chain A"/>
    <property type="match status" value="1"/>
</dbReference>
<proteinExistence type="predicted"/>
<sequence length="288" mass="33132">MDSITAIKMISGDGVEFLVSLREASHSKMLNVLFSNVYSFSENQNSEITLKNIDSHTLDTIVKYIRWKIRCEDAGVLERITFVERCDVEPIIDACDYLLLDENENSNVFTLKEILTGFSYTADPTRLCCKYVRSNIFEIDTDVDIVCQTAVENGHLKCLRYARETGCPWNERVCELSAYIGYLDCLRYAHENGCPWDKKTCERAALGGSLDCLRYARENGCPWDEKTCEMAGFVGSLECLRYARENGCPWDEKTHNNAIVWFNLDCLEYVYKNDCPRSKYTDFILLNM</sequence>
<dbReference type="EMBL" id="GFXV01004190">
    <property type="protein sequence ID" value="MBW15995.1"/>
    <property type="molecule type" value="Transcribed_RNA"/>
</dbReference>
<dbReference type="SUPFAM" id="SSF140860">
    <property type="entry name" value="Pseudo ankyrin repeat-like"/>
    <property type="match status" value="1"/>
</dbReference>
<dbReference type="InterPro" id="IPR039948">
    <property type="entry name" value="ELC1"/>
</dbReference>